<accession>A0A0G1C2R7</accession>
<dbReference type="InterPro" id="IPR001640">
    <property type="entry name" value="Lgt"/>
</dbReference>
<dbReference type="PANTHER" id="PTHR30589">
    <property type="entry name" value="PROLIPOPROTEIN DIACYLGLYCERYL TRANSFERASE"/>
    <property type="match status" value="1"/>
</dbReference>
<dbReference type="PATRIC" id="fig|1618369.3.peg.431"/>
<reference evidence="8 9" key="1">
    <citation type="journal article" date="2015" name="Nature">
        <title>rRNA introns, odd ribosomes, and small enigmatic genomes across a large radiation of phyla.</title>
        <authorList>
            <person name="Brown C.T."/>
            <person name="Hug L.A."/>
            <person name="Thomas B.C."/>
            <person name="Sharon I."/>
            <person name="Castelle C.J."/>
            <person name="Singh A."/>
            <person name="Wilkins M.J."/>
            <person name="Williams K.H."/>
            <person name="Banfield J.F."/>
        </authorList>
    </citation>
    <scope>NUCLEOTIDE SEQUENCE [LARGE SCALE GENOMIC DNA]</scope>
</reference>
<feature type="transmembrane region" description="Helical" evidence="7">
    <location>
        <begin position="184"/>
        <end position="203"/>
    </location>
</feature>
<feature type="transmembrane region" description="Helical" evidence="7">
    <location>
        <begin position="35"/>
        <end position="56"/>
    </location>
</feature>
<dbReference type="Pfam" id="PF01790">
    <property type="entry name" value="LGT"/>
    <property type="match status" value="1"/>
</dbReference>
<keyword evidence="6 7" id="KW-0472">Membrane</keyword>
<dbReference type="GO" id="GO:0042158">
    <property type="term" value="P:lipoprotein biosynthetic process"/>
    <property type="evidence" value="ECO:0007669"/>
    <property type="project" value="UniProtKB-UniRule"/>
</dbReference>
<feature type="transmembrane region" description="Helical" evidence="7">
    <location>
        <begin position="160"/>
        <end position="179"/>
    </location>
</feature>
<feature type="transmembrane region" description="Helical" evidence="7">
    <location>
        <begin position="101"/>
        <end position="119"/>
    </location>
</feature>
<comment type="pathway">
    <text evidence="7">Protein modification; lipoprotein biosynthesis (diacylglyceryl transfer).</text>
</comment>
<comment type="caution">
    <text evidence="8">The sequence shown here is derived from an EMBL/GenBank/DDBJ whole genome shotgun (WGS) entry which is preliminary data.</text>
</comment>
<evidence type="ECO:0000256" key="3">
    <source>
        <dbReference type="ARBA" id="ARBA00022679"/>
    </source>
</evidence>
<evidence type="ECO:0000256" key="5">
    <source>
        <dbReference type="ARBA" id="ARBA00022989"/>
    </source>
</evidence>
<keyword evidence="2 7" id="KW-1003">Cell membrane</keyword>
<feature type="transmembrane region" description="Helical" evidence="7">
    <location>
        <begin position="6"/>
        <end position="23"/>
    </location>
</feature>
<keyword evidence="4 7" id="KW-0812">Transmembrane</keyword>
<gene>
    <name evidence="7" type="primary">lgt</name>
    <name evidence="8" type="ORF">UV54_C0029G0013</name>
</gene>
<dbReference type="PANTHER" id="PTHR30589:SF0">
    <property type="entry name" value="PHOSPHATIDYLGLYCEROL--PROLIPOPROTEIN DIACYLGLYCERYL TRANSFERASE"/>
    <property type="match status" value="1"/>
</dbReference>
<protein>
    <recommendedName>
        <fullName evidence="7">Phosphatidylglycerol--prolipoprotein diacylglyceryl transferase</fullName>
        <ecNumber evidence="7">2.5.1.145</ecNumber>
    </recommendedName>
</protein>
<dbReference type="Proteomes" id="UP000034213">
    <property type="component" value="Unassembled WGS sequence"/>
</dbReference>
<evidence type="ECO:0000256" key="4">
    <source>
        <dbReference type="ARBA" id="ARBA00022692"/>
    </source>
</evidence>
<evidence type="ECO:0000256" key="7">
    <source>
        <dbReference type="HAMAP-Rule" id="MF_01147"/>
    </source>
</evidence>
<dbReference type="HAMAP" id="MF_01147">
    <property type="entry name" value="Lgt"/>
    <property type="match status" value="1"/>
</dbReference>
<organism evidence="8 9">
    <name type="scientific">Candidatus Beckwithbacteria bacterium GW2011_GWA2_43_10</name>
    <dbReference type="NCBI Taxonomy" id="1618369"/>
    <lineage>
        <taxon>Bacteria</taxon>
        <taxon>Candidatus Beckwithiibacteriota</taxon>
    </lineage>
</organism>
<feature type="binding site" evidence="7">
    <location>
        <position position="120"/>
    </location>
    <ligand>
        <name>a 1,2-diacyl-sn-glycero-3-phospho-(1'-sn-glycerol)</name>
        <dbReference type="ChEBI" id="CHEBI:64716"/>
    </ligand>
</feature>
<evidence type="ECO:0000313" key="9">
    <source>
        <dbReference type="Proteomes" id="UP000034213"/>
    </source>
</evidence>
<dbReference type="AlphaFoldDB" id="A0A0G1C2R7"/>
<dbReference type="EC" id="2.5.1.145" evidence="7"/>
<feature type="transmembrane region" description="Helical" evidence="7">
    <location>
        <begin position="76"/>
        <end position="94"/>
    </location>
</feature>
<evidence type="ECO:0000256" key="2">
    <source>
        <dbReference type="ARBA" id="ARBA00022475"/>
    </source>
</evidence>
<proteinExistence type="inferred from homology"/>
<comment type="subcellular location">
    <subcellularLocation>
        <location evidence="7">Cell membrane</location>
        <topology evidence="7">Multi-pass membrane protein</topology>
    </subcellularLocation>
</comment>
<evidence type="ECO:0000256" key="6">
    <source>
        <dbReference type="ARBA" id="ARBA00023136"/>
    </source>
</evidence>
<evidence type="ECO:0000256" key="1">
    <source>
        <dbReference type="ARBA" id="ARBA00007150"/>
    </source>
</evidence>
<comment type="function">
    <text evidence="7">Catalyzes the transfer of the diacylglyceryl group from phosphatidylglycerol to the sulfhydryl group of the N-terminal cysteine of a prolipoprotein, the first step in the formation of mature lipoproteins.</text>
</comment>
<dbReference type="EMBL" id="LCEW01000029">
    <property type="protein sequence ID" value="KKS79754.1"/>
    <property type="molecule type" value="Genomic_DNA"/>
</dbReference>
<name>A0A0G1C2R7_9BACT</name>
<dbReference type="GO" id="GO:0008961">
    <property type="term" value="F:phosphatidylglycerol-prolipoprotein diacylglyceryl transferase activity"/>
    <property type="evidence" value="ECO:0007669"/>
    <property type="project" value="UniProtKB-UniRule"/>
</dbReference>
<keyword evidence="8" id="KW-0449">Lipoprotein</keyword>
<feature type="transmembrane region" description="Helical" evidence="7">
    <location>
        <begin position="209"/>
        <end position="230"/>
    </location>
</feature>
<dbReference type="NCBIfam" id="TIGR00544">
    <property type="entry name" value="lgt"/>
    <property type="match status" value="1"/>
</dbReference>
<evidence type="ECO:0000313" key="8">
    <source>
        <dbReference type="EMBL" id="KKS79754.1"/>
    </source>
</evidence>
<comment type="catalytic activity">
    <reaction evidence="7">
        <text>L-cysteinyl-[prolipoprotein] + a 1,2-diacyl-sn-glycero-3-phospho-(1'-sn-glycerol) = an S-1,2-diacyl-sn-glyceryl-L-cysteinyl-[prolipoprotein] + sn-glycerol 1-phosphate + H(+)</text>
        <dbReference type="Rhea" id="RHEA:56712"/>
        <dbReference type="Rhea" id="RHEA-COMP:14679"/>
        <dbReference type="Rhea" id="RHEA-COMP:14680"/>
        <dbReference type="ChEBI" id="CHEBI:15378"/>
        <dbReference type="ChEBI" id="CHEBI:29950"/>
        <dbReference type="ChEBI" id="CHEBI:57685"/>
        <dbReference type="ChEBI" id="CHEBI:64716"/>
        <dbReference type="ChEBI" id="CHEBI:140658"/>
        <dbReference type="EC" id="2.5.1.145"/>
    </reaction>
</comment>
<dbReference type="GO" id="GO:0005886">
    <property type="term" value="C:plasma membrane"/>
    <property type="evidence" value="ECO:0007669"/>
    <property type="project" value="UniProtKB-SubCell"/>
</dbReference>
<sequence length="233" mass="26343">MFHLYGLMIGLGVLAGAWAASLAESRRAGKKDKHAWDAVFWAVGLGVIGARIYHVIDWWSYYSQHLLEIPAVWRGGMGIYGGILGGVIGLWIYVKKRKGRILPLLDAGAVGLPLGQAIARWGNYFNQELYGQPTDLPWGIYIRPENRLLSVWEYEKFHPLWLYESLWCLVIFLVLLKVVKKNQFIIYLGLYGLGRFFLEFLRIEAWTISGINVAQAISLGLILTAAGFIMGRK</sequence>
<comment type="similarity">
    <text evidence="1 7">Belongs to the Lgt family.</text>
</comment>
<keyword evidence="3 7" id="KW-0808">Transferase</keyword>
<dbReference type="UniPathway" id="UPA00664"/>
<keyword evidence="5 7" id="KW-1133">Transmembrane helix</keyword>
<dbReference type="STRING" id="1618369.UV54_C0029G0013"/>